<keyword evidence="1" id="KW-1133">Transmembrane helix</keyword>
<reference evidence="2" key="2">
    <citation type="journal article" date="2022" name="Sci. Total Environ.">
        <title>Prevalence, transmission, and molecular epidemiology of tet(X)-positive bacteria among humans, animals, and environmental niches in China: An epidemiological, and genomic-based study.</title>
        <authorList>
            <person name="Dong N."/>
            <person name="Zeng Y."/>
            <person name="Cai C."/>
            <person name="Sun C."/>
            <person name="Lu J."/>
            <person name="Liu C."/>
            <person name="Zhou H."/>
            <person name="Sun Q."/>
            <person name="Shu L."/>
            <person name="Wang H."/>
            <person name="Wang Y."/>
            <person name="Wang S."/>
            <person name="Wu C."/>
            <person name="Chan E.W."/>
            <person name="Chen G."/>
            <person name="Shen Z."/>
            <person name="Chen S."/>
            <person name="Zhang R."/>
        </authorList>
    </citation>
    <scope>NUCLEOTIDE SEQUENCE</scope>
    <source>
        <strain evidence="2">R655-4</strain>
    </source>
</reference>
<reference evidence="2" key="1">
    <citation type="submission" date="2020-06" db="EMBL/GenBank/DDBJ databases">
        <authorList>
            <person name="Dong N."/>
        </authorList>
    </citation>
    <scope>NUCLEOTIDE SEQUENCE</scope>
    <source>
        <strain evidence="2">R655-4</strain>
    </source>
</reference>
<dbReference type="Pfam" id="PF06961">
    <property type="entry name" value="DUF1294"/>
    <property type="match status" value="1"/>
</dbReference>
<dbReference type="EMBL" id="JACAGJ010000001">
    <property type="protein sequence ID" value="MDM1071556.1"/>
    <property type="molecule type" value="Genomic_DNA"/>
</dbReference>
<keyword evidence="1" id="KW-0812">Transmembrane</keyword>
<protein>
    <submittedName>
        <fullName evidence="2">DUF1294 domain-containing protein</fullName>
    </submittedName>
</protein>
<name>A0AAJ1V6D9_9FLAO</name>
<dbReference type="AlphaFoldDB" id="A0AAJ1V6D9"/>
<evidence type="ECO:0000256" key="1">
    <source>
        <dbReference type="SAM" id="Phobius"/>
    </source>
</evidence>
<dbReference type="Proteomes" id="UP001170959">
    <property type="component" value="Unassembled WGS sequence"/>
</dbReference>
<proteinExistence type="predicted"/>
<comment type="caution">
    <text evidence="2">The sequence shown here is derived from an EMBL/GenBank/DDBJ whole genome shotgun (WGS) entry which is preliminary data.</text>
</comment>
<organism evidence="2 3">
    <name type="scientific">Empedobacter brevis</name>
    <dbReference type="NCBI Taxonomy" id="247"/>
    <lineage>
        <taxon>Bacteria</taxon>
        <taxon>Pseudomonadati</taxon>
        <taxon>Bacteroidota</taxon>
        <taxon>Flavobacteriia</taxon>
        <taxon>Flavobacteriales</taxon>
        <taxon>Weeksellaceae</taxon>
        <taxon>Empedobacter</taxon>
    </lineage>
</organism>
<feature type="transmembrane region" description="Helical" evidence="1">
    <location>
        <begin position="34"/>
        <end position="53"/>
    </location>
</feature>
<keyword evidence="1" id="KW-0472">Membrane</keyword>
<feature type="transmembrane region" description="Helical" evidence="1">
    <location>
        <begin position="65"/>
        <end position="84"/>
    </location>
</feature>
<accession>A0AAJ1V6D9</accession>
<sequence>MPLFFTLLFINVLSFILFKIDKRNSIIGRRRISELTLCFVTLIGGTLGSIASMQIYHHKTKKTSFIAKILIIIALQCSILLFLADRI</sequence>
<evidence type="ECO:0000313" key="2">
    <source>
        <dbReference type="EMBL" id="MDM1071556.1"/>
    </source>
</evidence>
<dbReference type="InterPro" id="IPR010718">
    <property type="entry name" value="DUF1294"/>
</dbReference>
<gene>
    <name evidence="2" type="ORF">HX001_03500</name>
</gene>
<evidence type="ECO:0000313" key="3">
    <source>
        <dbReference type="Proteomes" id="UP001170959"/>
    </source>
</evidence>